<proteinExistence type="predicted"/>
<organism evidence="3 4">
    <name type="scientific">Victivallis vadensis</name>
    <dbReference type="NCBI Taxonomy" id="172901"/>
    <lineage>
        <taxon>Bacteria</taxon>
        <taxon>Pseudomonadati</taxon>
        <taxon>Lentisphaerota</taxon>
        <taxon>Lentisphaeria</taxon>
        <taxon>Victivallales</taxon>
        <taxon>Victivallaceae</taxon>
        <taxon>Victivallis</taxon>
    </lineage>
</organism>
<reference evidence="3 4" key="1">
    <citation type="submission" date="2020-04" db="EMBL/GenBank/DDBJ databases">
        <authorList>
            <person name="Hitch T.C.A."/>
            <person name="Wylensek D."/>
            <person name="Clavel T."/>
        </authorList>
    </citation>
    <scope>NUCLEOTIDE SEQUENCE [LARGE SCALE GENOMIC DNA]</scope>
    <source>
        <strain evidence="3 4">COR2-253-APC-1A</strain>
    </source>
</reference>
<evidence type="ECO:0000313" key="4">
    <source>
        <dbReference type="Proteomes" id="UP000576225"/>
    </source>
</evidence>
<accession>A0A848B5S6</accession>
<gene>
    <name evidence="3" type="ORF">HF882_17535</name>
</gene>
<dbReference type="Pfam" id="PF07596">
    <property type="entry name" value="SBP_bac_10"/>
    <property type="match status" value="1"/>
</dbReference>
<feature type="domain" description="DUF1559" evidence="2">
    <location>
        <begin position="33"/>
        <end position="65"/>
    </location>
</feature>
<dbReference type="PANTHER" id="PTHR30093">
    <property type="entry name" value="GENERAL SECRETION PATHWAY PROTEIN G"/>
    <property type="match status" value="1"/>
</dbReference>
<feature type="region of interest" description="Disordered" evidence="1">
    <location>
        <begin position="232"/>
        <end position="255"/>
    </location>
</feature>
<sequence length="255" mass="28630">MFMKNRNFTLIELLVVIAIIAILAAMLLPALNQAREKARTAQCMSNSKQMGMAFMYYADDNRGFLMMGSTDGGWGSWAQYILIYDGTRTNRSKGYVDRKTAVCPSDRNAWKALTGIASGTSPVSGFNGMLNLRNDDDYNNDKDTGKGVGKKSYIGNVLAYSSWSLSYRYHSFRHPADTILYGDSYNMRDDMSAYYWSPSQFMSDIDSGFMFRHGDRGNALFVDGHVKSVDRQEARSTGTAIKKSFNRNRGKQSVD</sequence>
<dbReference type="NCBIfam" id="TIGR02532">
    <property type="entry name" value="IV_pilin_GFxxxE"/>
    <property type="match status" value="1"/>
</dbReference>
<dbReference type="SUPFAM" id="SSF54523">
    <property type="entry name" value="Pili subunits"/>
    <property type="match status" value="1"/>
</dbReference>
<dbReference type="Proteomes" id="UP000576225">
    <property type="component" value="Unassembled WGS sequence"/>
</dbReference>
<dbReference type="InterPro" id="IPR011453">
    <property type="entry name" value="DUF1559"/>
</dbReference>
<dbReference type="AlphaFoldDB" id="A0A848B5S6"/>
<protein>
    <submittedName>
        <fullName evidence="3">DUF1559 domain-containing protein</fullName>
    </submittedName>
</protein>
<dbReference type="EMBL" id="JABAEW010000044">
    <property type="protein sequence ID" value="NMD88392.1"/>
    <property type="molecule type" value="Genomic_DNA"/>
</dbReference>
<evidence type="ECO:0000256" key="1">
    <source>
        <dbReference type="SAM" id="MobiDB-lite"/>
    </source>
</evidence>
<dbReference type="InterPro" id="IPR012902">
    <property type="entry name" value="N_methyl_site"/>
</dbReference>
<dbReference type="Pfam" id="PF07963">
    <property type="entry name" value="N_methyl"/>
    <property type="match status" value="1"/>
</dbReference>
<comment type="caution">
    <text evidence="3">The sequence shown here is derived from an EMBL/GenBank/DDBJ whole genome shotgun (WGS) entry which is preliminary data.</text>
</comment>
<name>A0A848B5S6_9BACT</name>
<feature type="compositionally biased region" description="Basic residues" evidence="1">
    <location>
        <begin position="244"/>
        <end position="255"/>
    </location>
</feature>
<dbReference type="InterPro" id="IPR045584">
    <property type="entry name" value="Pilin-like"/>
</dbReference>
<evidence type="ECO:0000313" key="3">
    <source>
        <dbReference type="EMBL" id="NMD88392.1"/>
    </source>
</evidence>
<dbReference type="Gene3D" id="3.30.700.10">
    <property type="entry name" value="Glycoprotein, Type 4 Pilin"/>
    <property type="match status" value="1"/>
</dbReference>
<dbReference type="PANTHER" id="PTHR30093:SF2">
    <property type="entry name" value="TYPE II SECRETION SYSTEM PROTEIN H"/>
    <property type="match status" value="1"/>
</dbReference>
<evidence type="ECO:0000259" key="2">
    <source>
        <dbReference type="Pfam" id="PF07596"/>
    </source>
</evidence>